<reference evidence="3" key="1">
    <citation type="submission" date="2015-07" db="EMBL/GenBank/DDBJ databases">
        <title>Genome sequencing project for genomic taxonomy and phylogenomics of Bacillus-like bacteria.</title>
        <authorList>
            <person name="Liu B."/>
            <person name="Wang J."/>
            <person name="Zhu Y."/>
            <person name="Liu G."/>
            <person name="Chen Q."/>
            <person name="Chen Z."/>
            <person name="Lan J."/>
            <person name="Che J."/>
            <person name="Ge C."/>
            <person name="Shi H."/>
            <person name="Pan Z."/>
            <person name="Liu X."/>
        </authorList>
    </citation>
    <scope>NUCLEOTIDE SEQUENCE [LARGE SCALE GENOMIC DNA]</scope>
    <source>
        <strain evidence="3">DSM 9887</strain>
    </source>
</reference>
<accession>A0A0K9YXN5</accession>
<name>A0A0K9YXN5_9BACL</name>
<evidence type="ECO:0000313" key="3">
    <source>
        <dbReference type="Proteomes" id="UP000036834"/>
    </source>
</evidence>
<dbReference type="AlphaFoldDB" id="A0A0K9YXN5"/>
<feature type="compositionally biased region" description="Polar residues" evidence="1">
    <location>
        <begin position="94"/>
        <end position="107"/>
    </location>
</feature>
<dbReference type="EMBL" id="LGIQ01000005">
    <property type="protein sequence ID" value="KNB73474.1"/>
    <property type="molecule type" value="Genomic_DNA"/>
</dbReference>
<comment type="caution">
    <text evidence="2">The sequence shown here is derived from an EMBL/GenBank/DDBJ whole genome shotgun (WGS) entry which is preliminary data.</text>
</comment>
<organism evidence="2 3">
    <name type="scientific">Brevibacillus reuszeri</name>
    <dbReference type="NCBI Taxonomy" id="54915"/>
    <lineage>
        <taxon>Bacteria</taxon>
        <taxon>Bacillati</taxon>
        <taxon>Bacillota</taxon>
        <taxon>Bacilli</taxon>
        <taxon>Bacillales</taxon>
        <taxon>Paenibacillaceae</taxon>
        <taxon>Brevibacillus</taxon>
    </lineage>
</organism>
<evidence type="ECO:0000313" key="2">
    <source>
        <dbReference type="EMBL" id="KNB73474.1"/>
    </source>
</evidence>
<protein>
    <submittedName>
        <fullName evidence="2">Uncharacterized protein</fullName>
    </submittedName>
</protein>
<dbReference type="PATRIC" id="fig|54915.3.peg.6589"/>
<sequence length="120" mass="13797">MYSWTYGQHSAPDKERTKANSVLTRVRFFLFAFPSLKYFPPTQVRTKAGRGKRRKGKALWGFTQAEWKKEKHALKRPPLRGNMSGPLLDAVSLFSMQPDRNTSQQKPQEAATFSPFSSHH</sequence>
<dbReference type="Proteomes" id="UP000036834">
    <property type="component" value="Unassembled WGS sequence"/>
</dbReference>
<feature type="region of interest" description="Disordered" evidence="1">
    <location>
        <begin position="94"/>
        <end position="120"/>
    </location>
</feature>
<evidence type="ECO:0000256" key="1">
    <source>
        <dbReference type="SAM" id="MobiDB-lite"/>
    </source>
</evidence>
<gene>
    <name evidence="2" type="ORF">ADS79_05855</name>
</gene>
<dbReference type="STRING" id="54915.ADS79_05855"/>
<proteinExistence type="predicted"/>